<dbReference type="CDD" id="cd17535">
    <property type="entry name" value="REC_NarL-like"/>
    <property type="match status" value="1"/>
</dbReference>
<evidence type="ECO:0000313" key="9">
    <source>
        <dbReference type="Proteomes" id="UP000502260"/>
    </source>
</evidence>
<dbReference type="InterPro" id="IPR016032">
    <property type="entry name" value="Sig_transdc_resp-reg_C-effctor"/>
</dbReference>
<evidence type="ECO:0000256" key="3">
    <source>
        <dbReference type="ARBA" id="ARBA00023125"/>
    </source>
</evidence>
<keyword evidence="2" id="KW-0805">Transcription regulation</keyword>
<dbReference type="PROSITE" id="PS50110">
    <property type="entry name" value="RESPONSE_REGULATORY"/>
    <property type="match status" value="1"/>
</dbReference>
<dbReference type="RefSeq" id="WP_173068448.1">
    <property type="nucleotide sequence ID" value="NZ_AP022853.1"/>
</dbReference>
<evidence type="ECO:0000259" key="7">
    <source>
        <dbReference type="PROSITE" id="PS50110"/>
    </source>
</evidence>
<keyword evidence="4" id="KW-0804">Transcription</keyword>
<dbReference type="PROSITE" id="PS50043">
    <property type="entry name" value="HTH_LUXR_2"/>
    <property type="match status" value="1"/>
</dbReference>
<dbReference type="AlphaFoldDB" id="A0A6F8VHT9"/>
<feature type="domain" description="Response regulatory" evidence="7">
    <location>
        <begin position="3"/>
        <end position="119"/>
    </location>
</feature>
<dbReference type="InterPro" id="IPR058245">
    <property type="entry name" value="NreC/VraR/RcsB-like_REC"/>
</dbReference>
<feature type="domain" description="HTH luxR-type" evidence="6">
    <location>
        <begin position="142"/>
        <end position="207"/>
    </location>
</feature>
<dbReference type="InterPro" id="IPR039420">
    <property type="entry name" value="WalR-like"/>
</dbReference>
<accession>A0A6F8VHT9</accession>
<dbReference type="KEGG" id="slac:SKTS_35530"/>
<reference evidence="9" key="1">
    <citation type="submission" date="2020-03" db="EMBL/GenBank/DDBJ databases">
        <title>Complete genome sequence of sulfur-oxidizing bacterium skT11.</title>
        <authorList>
            <person name="Kanda M."/>
            <person name="Kojima H."/>
            <person name="Fukui M."/>
        </authorList>
    </citation>
    <scope>NUCLEOTIDE SEQUENCE [LARGE SCALE GENOMIC DNA]</scope>
    <source>
        <strain evidence="9">skT11</strain>
    </source>
</reference>
<gene>
    <name evidence="8" type="ORF">SKTS_35530</name>
</gene>
<keyword evidence="1 5" id="KW-0597">Phosphoprotein</keyword>
<dbReference type="SMART" id="SM00448">
    <property type="entry name" value="REC"/>
    <property type="match status" value="1"/>
</dbReference>
<name>A0A6F8VHT9_9PROT</name>
<evidence type="ECO:0000256" key="4">
    <source>
        <dbReference type="ARBA" id="ARBA00023163"/>
    </source>
</evidence>
<dbReference type="CDD" id="cd06170">
    <property type="entry name" value="LuxR_C_like"/>
    <property type="match status" value="1"/>
</dbReference>
<evidence type="ECO:0000259" key="6">
    <source>
        <dbReference type="PROSITE" id="PS50043"/>
    </source>
</evidence>
<keyword evidence="9" id="KW-1185">Reference proteome</keyword>
<dbReference type="EMBL" id="AP022853">
    <property type="protein sequence ID" value="BCB28667.1"/>
    <property type="molecule type" value="Genomic_DNA"/>
</dbReference>
<proteinExistence type="predicted"/>
<dbReference type="PANTHER" id="PTHR43214:SF41">
    <property type="entry name" value="NITRATE_NITRITE RESPONSE REGULATOR PROTEIN NARP"/>
    <property type="match status" value="1"/>
</dbReference>
<evidence type="ECO:0000256" key="1">
    <source>
        <dbReference type="ARBA" id="ARBA00022553"/>
    </source>
</evidence>
<dbReference type="Pfam" id="PF00072">
    <property type="entry name" value="Response_reg"/>
    <property type="match status" value="1"/>
</dbReference>
<dbReference type="InterPro" id="IPR001789">
    <property type="entry name" value="Sig_transdc_resp-reg_receiver"/>
</dbReference>
<dbReference type="Proteomes" id="UP000502260">
    <property type="component" value="Chromosome"/>
</dbReference>
<organism evidence="8 9">
    <name type="scientific">Sulfurimicrobium lacus</name>
    <dbReference type="NCBI Taxonomy" id="2715678"/>
    <lineage>
        <taxon>Bacteria</taxon>
        <taxon>Pseudomonadati</taxon>
        <taxon>Pseudomonadota</taxon>
        <taxon>Betaproteobacteria</taxon>
        <taxon>Nitrosomonadales</taxon>
        <taxon>Sulfuricellaceae</taxon>
        <taxon>Sulfurimicrobium</taxon>
    </lineage>
</organism>
<keyword evidence="3 8" id="KW-0238">DNA-binding</keyword>
<dbReference type="SUPFAM" id="SSF46894">
    <property type="entry name" value="C-terminal effector domain of the bipartite response regulators"/>
    <property type="match status" value="1"/>
</dbReference>
<evidence type="ECO:0000256" key="5">
    <source>
        <dbReference type="PROSITE-ProRule" id="PRU00169"/>
    </source>
</evidence>
<sequence>MIRVLIADDHTILRDGLKQILAECRDMVVAGEADNGLDALKKVREEEWGVVVLDMSMPGKSGIELVKQIKSEKPKLPILILSMHKEDQYAVRTLKAGASGYLCKDSASAQLVSAIRKVAGGGVFISPEVAEKLAFDLHHKSDAPPHTLLSDREHQVFMMLVQGKGLTEIADELNLSVKTVSTHKTRIQEKMNTNNLSALIKYAIKHGLLDEVGDLPD</sequence>
<evidence type="ECO:0000256" key="2">
    <source>
        <dbReference type="ARBA" id="ARBA00023015"/>
    </source>
</evidence>
<dbReference type="GO" id="GO:0003677">
    <property type="term" value="F:DNA binding"/>
    <property type="evidence" value="ECO:0007669"/>
    <property type="project" value="UniProtKB-KW"/>
</dbReference>
<dbReference type="SMART" id="SM00421">
    <property type="entry name" value="HTH_LUXR"/>
    <property type="match status" value="1"/>
</dbReference>
<dbReference type="Gene3D" id="3.40.50.2300">
    <property type="match status" value="1"/>
</dbReference>
<protein>
    <submittedName>
        <fullName evidence="8">DNA-binding response regulator</fullName>
    </submittedName>
</protein>
<dbReference type="GO" id="GO:0006355">
    <property type="term" value="P:regulation of DNA-templated transcription"/>
    <property type="evidence" value="ECO:0007669"/>
    <property type="project" value="InterPro"/>
</dbReference>
<dbReference type="PRINTS" id="PR00038">
    <property type="entry name" value="HTHLUXR"/>
</dbReference>
<dbReference type="InterPro" id="IPR000792">
    <property type="entry name" value="Tscrpt_reg_LuxR_C"/>
</dbReference>
<dbReference type="PANTHER" id="PTHR43214">
    <property type="entry name" value="TWO-COMPONENT RESPONSE REGULATOR"/>
    <property type="match status" value="1"/>
</dbReference>
<dbReference type="GO" id="GO:0000160">
    <property type="term" value="P:phosphorelay signal transduction system"/>
    <property type="evidence" value="ECO:0007669"/>
    <property type="project" value="InterPro"/>
</dbReference>
<evidence type="ECO:0000313" key="8">
    <source>
        <dbReference type="EMBL" id="BCB28667.1"/>
    </source>
</evidence>
<dbReference type="Pfam" id="PF00196">
    <property type="entry name" value="GerE"/>
    <property type="match status" value="1"/>
</dbReference>
<dbReference type="InterPro" id="IPR011006">
    <property type="entry name" value="CheY-like_superfamily"/>
</dbReference>
<feature type="modified residue" description="4-aspartylphosphate" evidence="5">
    <location>
        <position position="54"/>
    </location>
</feature>
<dbReference type="SUPFAM" id="SSF52172">
    <property type="entry name" value="CheY-like"/>
    <property type="match status" value="1"/>
</dbReference>